<dbReference type="GO" id="GO:0005506">
    <property type="term" value="F:iron ion binding"/>
    <property type="evidence" value="ECO:0007669"/>
    <property type="project" value="InterPro"/>
</dbReference>
<feature type="binding site" description="axial binding residue" evidence="6">
    <location>
        <position position="146"/>
    </location>
    <ligand>
        <name>heme c</name>
        <dbReference type="ChEBI" id="CHEBI:61717"/>
    </ligand>
    <ligandPart>
        <name>Fe</name>
        <dbReference type="ChEBI" id="CHEBI:18248"/>
    </ligandPart>
</feature>
<evidence type="ECO:0000256" key="1">
    <source>
        <dbReference type="ARBA" id="ARBA00022448"/>
    </source>
</evidence>
<dbReference type="InterPro" id="IPR002321">
    <property type="entry name" value="Cyt_c_II"/>
</dbReference>
<dbReference type="InterPro" id="IPR012127">
    <property type="entry name" value="Cyt_c_prime"/>
</dbReference>
<dbReference type="AlphaFoldDB" id="A0A369CGT8"/>
<feature type="binding site" description="covalent" evidence="7">
    <location>
        <position position="142"/>
    </location>
    <ligand>
        <name>heme c</name>
        <dbReference type="ChEBI" id="CHEBI:61717"/>
    </ligand>
</feature>
<dbReference type="GO" id="GO:0020037">
    <property type="term" value="F:heme binding"/>
    <property type="evidence" value="ECO:0007669"/>
    <property type="project" value="InterPro"/>
</dbReference>
<feature type="binding site" description="covalent" evidence="7">
    <location>
        <position position="145"/>
    </location>
    <ligand>
        <name>heme c</name>
        <dbReference type="ChEBI" id="CHEBI:61717"/>
    </ligand>
</feature>
<dbReference type="Pfam" id="PF01322">
    <property type="entry name" value="Cytochrom_C_2"/>
    <property type="match status" value="1"/>
</dbReference>
<evidence type="ECO:0000256" key="8">
    <source>
        <dbReference type="SAM" id="SignalP"/>
    </source>
</evidence>
<keyword evidence="2 7" id="KW-0349">Heme</keyword>
<dbReference type="EMBL" id="QPJY01000001">
    <property type="protein sequence ID" value="RCX33290.1"/>
    <property type="molecule type" value="Genomic_DNA"/>
</dbReference>
<keyword evidence="5 6" id="KW-0408">Iron</keyword>
<gene>
    <name evidence="9" type="ORF">DFQ59_101591</name>
</gene>
<dbReference type="PIRSF" id="PIRSF000027">
    <property type="entry name" value="Cytc_c_prime"/>
    <property type="match status" value="1"/>
</dbReference>
<proteinExistence type="predicted"/>
<keyword evidence="8" id="KW-0732">Signal</keyword>
<keyword evidence="10" id="KW-1185">Reference proteome</keyword>
<evidence type="ECO:0000313" key="9">
    <source>
        <dbReference type="EMBL" id="RCX33290.1"/>
    </source>
</evidence>
<feature type="signal peptide" evidence="8">
    <location>
        <begin position="1"/>
        <end position="25"/>
    </location>
</feature>
<evidence type="ECO:0000256" key="4">
    <source>
        <dbReference type="ARBA" id="ARBA00022982"/>
    </source>
</evidence>
<feature type="chain" id="PRO_5016910034" evidence="8">
    <location>
        <begin position="26"/>
        <end position="152"/>
    </location>
</feature>
<dbReference type="PRINTS" id="PR00608">
    <property type="entry name" value="CYTCHROMECII"/>
</dbReference>
<evidence type="ECO:0000256" key="2">
    <source>
        <dbReference type="ARBA" id="ARBA00022617"/>
    </source>
</evidence>
<dbReference type="GO" id="GO:0042597">
    <property type="term" value="C:periplasmic space"/>
    <property type="evidence" value="ECO:0007669"/>
    <property type="project" value="InterPro"/>
</dbReference>
<organism evidence="9 10">
    <name type="scientific">Thioalbus denitrificans</name>
    <dbReference type="NCBI Taxonomy" id="547122"/>
    <lineage>
        <taxon>Bacteria</taxon>
        <taxon>Pseudomonadati</taxon>
        <taxon>Pseudomonadota</taxon>
        <taxon>Gammaproteobacteria</taxon>
        <taxon>Chromatiales</taxon>
        <taxon>Ectothiorhodospiraceae</taxon>
        <taxon>Thioalbus</taxon>
    </lineage>
</organism>
<protein>
    <submittedName>
        <fullName evidence="9">Cytochrome c556</fullName>
    </submittedName>
</protein>
<name>A0A369CGT8_9GAMM</name>
<dbReference type="InterPro" id="IPR010980">
    <property type="entry name" value="Cyt_c/b562"/>
</dbReference>
<evidence type="ECO:0000313" key="10">
    <source>
        <dbReference type="Proteomes" id="UP000252707"/>
    </source>
</evidence>
<sequence>MRKNLLNLTVATGLVALAMAPVAGAEEMDADAMIKYRTNVMKSLSGHMGALARTVEGKVGFRDLVLPHAQAIAAISHKTAEMFPEGSDFGDTDAKADIWSRRAEFDQAAATAAERADGLVAAAEGGDMAAIGTAFKEMGKACKGCHDEFREE</sequence>
<dbReference type="RefSeq" id="WP_114278148.1">
    <property type="nucleotide sequence ID" value="NZ_QPJY01000001.1"/>
</dbReference>
<dbReference type="PROSITE" id="PS51009">
    <property type="entry name" value="CYTCII"/>
    <property type="match status" value="1"/>
</dbReference>
<dbReference type="GO" id="GO:0009055">
    <property type="term" value="F:electron transfer activity"/>
    <property type="evidence" value="ECO:0007669"/>
    <property type="project" value="InterPro"/>
</dbReference>
<keyword evidence="4" id="KW-0249">Electron transport</keyword>
<comment type="PTM">
    <text evidence="7">Binds 1 heme group per subunit.</text>
</comment>
<keyword evidence="1" id="KW-0813">Transport</keyword>
<dbReference type="Gene3D" id="1.20.120.10">
    <property type="entry name" value="Cytochrome c/b562"/>
    <property type="match status" value="1"/>
</dbReference>
<evidence type="ECO:0000256" key="6">
    <source>
        <dbReference type="PIRSR" id="PIRSR000027-1"/>
    </source>
</evidence>
<evidence type="ECO:0000256" key="5">
    <source>
        <dbReference type="ARBA" id="ARBA00023004"/>
    </source>
</evidence>
<keyword evidence="3 6" id="KW-0479">Metal-binding</keyword>
<dbReference type="SUPFAM" id="SSF47175">
    <property type="entry name" value="Cytochromes"/>
    <property type="match status" value="1"/>
</dbReference>
<accession>A0A369CGT8</accession>
<evidence type="ECO:0000256" key="3">
    <source>
        <dbReference type="ARBA" id="ARBA00022723"/>
    </source>
</evidence>
<dbReference type="GO" id="GO:0022900">
    <property type="term" value="P:electron transport chain"/>
    <property type="evidence" value="ECO:0007669"/>
    <property type="project" value="InterPro"/>
</dbReference>
<dbReference type="InterPro" id="IPR015984">
    <property type="entry name" value="Cyt_c_prime_subgr"/>
</dbReference>
<reference evidence="9 10" key="1">
    <citation type="submission" date="2018-07" db="EMBL/GenBank/DDBJ databases">
        <title>Genomic Encyclopedia of Type Strains, Phase IV (KMG-IV): sequencing the most valuable type-strain genomes for metagenomic binning, comparative biology and taxonomic classification.</title>
        <authorList>
            <person name="Goeker M."/>
        </authorList>
    </citation>
    <scope>NUCLEOTIDE SEQUENCE [LARGE SCALE GENOMIC DNA]</scope>
    <source>
        <strain evidence="9 10">DSM 26407</strain>
    </source>
</reference>
<dbReference type="Proteomes" id="UP000252707">
    <property type="component" value="Unassembled WGS sequence"/>
</dbReference>
<evidence type="ECO:0000256" key="7">
    <source>
        <dbReference type="PIRSR" id="PIRSR000027-2"/>
    </source>
</evidence>
<dbReference type="OrthoDB" id="5520910at2"/>
<comment type="caution">
    <text evidence="9">The sequence shown here is derived from an EMBL/GenBank/DDBJ whole genome shotgun (WGS) entry which is preliminary data.</text>
</comment>